<dbReference type="AlphaFoldDB" id="A0A815X4C8"/>
<proteinExistence type="predicted"/>
<dbReference type="EMBL" id="CAJNOJ010000837">
    <property type="protein sequence ID" value="CAF1527516.1"/>
    <property type="molecule type" value="Genomic_DNA"/>
</dbReference>
<organism evidence="2 3">
    <name type="scientific">Adineta ricciae</name>
    <name type="common">Rotifer</name>
    <dbReference type="NCBI Taxonomy" id="249248"/>
    <lineage>
        <taxon>Eukaryota</taxon>
        <taxon>Metazoa</taxon>
        <taxon>Spiralia</taxon>
        <taxon>Gnathifera</taxon>
        <taxon>Rotifera</taxon>
        <taxon>Eurotatoria</taxon>
        <taxon>Bdelloidea</taxon>
        <taxon>Adinetida</taxon>
        <taxon>Adinetidae</taxon>
        <taxon>Adineta</taxon>
    </lineage>
</organism>
<name>A0A815X4C8_ADIRI</name>
<dbReference type="Proteomes" id="UP000663828">
    <property type="component" value="Unassembled WGS sequence"/>
</dbReference>
<protein>
    <submittedName>
        <fullName evidence="2">Uncharacterized protein</fullName>
    </submittedName>
</protein>
<evidence type="ECO:0000313" key="1">
    <source>
        <dbReference type="EMBL" id="CAF1527516.1"/>
    </source>
</evidence>
<dbReference type="EMBL" id="CAJNOR010005243">
    <property type="protein sequence ID" value="CAF1553178.1"/>
    <property type="molecule type" value="Genomic_DNA"/>
</dbReference>
<dbReference type="InterPro" id="IPR004242">
    <property type="entry name" value="Transposase_21"/>
</dbReference>
<evidence type="ECO:0000313" key="2">
    <source>
        <dbReference type="EMBL" id="CAF1553178.1"/>
    </source>
</evidence>
<reference evidence="2" key="1">
    <citation type="submission" date="2021-02" db="EMBL/GenBank/DDBJ databases">
        <authorList>
            <person name="Nowell W R."/>
        </authorList>
    </citation>
    <scope>NUCLEOTIDE SEQUENCE</scope>
</reference>
<comment type="caution">
    <text evidence="2">The sequence shown here is derived from an EMBL/GenBank/DDBJ whole genome shotgun (WGS) entry which is preliminary data.</text>
</comment>
<keyword evidence="3" id="KW-1185">Reference proteome</keyword>
<accession>A0A815X4C8</accession>
<sequence>MSLRSSRWTQWRQKRKLNTAIRLGFHQLFLLLYSQRLFFGGVKLSQMEIGTRDTDQTQNVNVTETQTIDAPIMLHDEHDLRSEFVGNEQDLLIEPIHNNITSNNNDVVKTSKPQIPPCNRDEISGTDIAASLVLLKRKHHLSITCINDIIRLLEKLHVFNTPSSWYKVKRMLNKSQPISKKFSICPVCDESISYTANCPSCLTNYSNKSQSFNIFSITKQLQNILINNPNVDLLYQNRTSSMRDVCDGAAYRSIRNRDSNSILTLTMNIDGVQFSKGSQSSLWPILLVINELPPKIRFNIENVILAGVWPGPSKPSRNHIRLLYRPLVDELLELENGHMFSLSNGQIVKTSVYLIAACCDKPAQSIIQCIAEPIAAFGCGRCETEGSTILLSTD</sequence>
<gene>
    <name evidence="1" type="ORF">EDS130_LOCUS44314</name>
    <name evidence="2" type="ORF">XAT740_LOCUS43055</name>
</gene>
<dbReference type="OrthoDB" id="3263820at2759"/>
<dbReference type="Pfam" id="PF02992">
    <property type="entry name" value="Transposase_21"/>
    <property type="match status" value="1"/>
</dbReference>
<evidence type="ECO:0000313" key="3">
    <source>
        <dbReference type="Proteomes" id="UP000663828"/>
    </source>
</evidence>
<dbReference type="Proteomes" id="UP000663852">
    <property type="component" value="Unassembled WGS sequence"/>
</dbReference>